<reference evidence="1 2" key="2">
    <citation type="journal article" date="2022" name="Mol. Ecol. Resour.">
        <title>The genomes of chicory, endive, great burdock and yacon provide insights into Asteraceae paleo-polyploidization history and plant inulin production.</title>
        <authorList>
            <person name="Fan W."/>
            <person name="Wang S."/>
            <person name="Wang H."/>
            <person name="Wang A."/>
            <person name="Jiang F."/>
            <person name="Liu H."/>
            <person name="Zhao H."/>
            <person name="Xu D."/>
            <person name="Zhang Y."/>
        </authorList>
    </citation>
    <scope>NUCLEOTIDE SEQUENCE [LARGE SCALE GENOMIC DNA]</scope>
    <source>
        <strain evidence="2">cv. Yunnan</strain>
        <tissue evidence="1">Leaves</tissue>
    </source>
</reference>
<gene>
    <name evidence="1" type="ORF">L1987_51478</name>
</gene>
<organism evidence="1 2">
    <name type="scientific">Smallanthus sonchifolius</name>
    <dbReference type="NCBI Taxonomy" id="185202"/>
    <lineage>
        <taxon>Eukaryota</taxon>
        <taxon>Viridiplantae</taxon>
        <taxon>Streptophyta</taxon>
        <taxon>Embryophyta</taxon>
        <taxon>Tracheophyta</taxon>
        <taxon>Spermatophyta</taxon>
        <taxon>Magnoliopsida</taxon>
        <taxon>eudicotyledons</taxon>
        <taxon>Gunneridae</taxon>
        <taxon>Pentapetalae</taxon>
        <taxon>asterids</taxon>
        <taxon>campanulids</taxon>
        <taxon>Asterales</taxon>
        <taxon>Asteraceae</taxon>
        <taxon>Asteroideae</taxon>
        <taxon>Heliantheae alliance</taxon>
        <taxon>Millerieae</taxon>
        <taxon>Smallanthus</taxon>
    </lineage>
</organism>
<keyword evidence="2" id="KW-1185">Reference proteome</keyword>
<evidence type="ECO:0000313" key="1">
    <source>
        <dbReference type="EMBL" id="KAI3761072.1"/>
    </source>
</evidence>
<dbReference type="Proteomes" id="UP001056120">
    <property type="component" value="Linkage Group LG17"/>
</dbReference>
<proteinExistence type="predicted"/>
<name>A0ACB9EQF9_9ASTR</name>
<dbReference type="EMBL" id="CM042034">
    <property type="protein sequence ID" value="KAI3761072.1"/>
    <property type="molecule type" value="Genomic_DNA"/>
</dbReference>
<comment type="caution">
    <text evidence="1">The sequence shown here is derived from an EMBL/GenBank/DDBJ whole genome shotgun (WGS) entry which is preliminary data.</text>
</comment>
<evidence type="ECO:0000313" key="2">
    <source>
        <dbReference type="Proteomes" id="UP001056120"/>
    </source>
</evidence>
<accession>A0ACB9EQF9</accession>
<sequence>MLMMDHLTHRGLARLAEKYGRIFRLKRGFSHTVAVLSPEMARQILRMGKLSVMKLFSRSVRDEVNSMVKSTAINSEYTKLFGAFNLAEFIPWLRFMDPNGLNTRLRTAPADLDHFIDKIVDDHLRNRKKIGDQNLNNDIVDEMLAFYSKEGKVNDDEDLHNAIMLTRDNIKAIIMDVMFGGLMLSNSWEDTDTFNLSRFMQDNNYEFLPFGSGRRSCPGMQLGLYAMEMALAHLLHWSKASNHTKQPAFEVCDSDPFSLENIIFKDDQQNKLHDSTCERTVGIINLVNTNHGDKDGEDESSLSKPPGFEGQRFEDMGHLLNKTSMMVVDWLLINNLVWREKFKGSHRSRKKKFRWRNMIRSQNHMGAR</sequence>
<reference evidence="2" key="1">
    <citation type="journal article" date="2022" name="Mol. Ecol. Resour.">
        <title>The genomes of chicory, endive, great burdock and yacon provide insights into Asteraceae palaeo-polyploidization history and plant inulin production.</title>
        <authorList>
            <person name="Fan W."/>
            <person name="Wang S."/>
            <person name="Wang H."/>
            <person name="Wang A."/>
            <person name="Jiang F."/>
            <person name="Liu H."/>
            <person name="Zhao H."/>
            <person name="Xu D."/>
            <person name="Zhang Y."/>
        </authorList>
    </citation>
    <scope>NUCLEOTIDE SEQUENCE [LARGE SCALE GENOMIC DNA]</scope>
    <source>
        <strain evidence="2">cv. Yunnan</strain>
    </source>
</reference>
<protein>
    <submittedName>
        <fullName evidence="1">Uncharacterized protein</fullName>
    </submittedName>
</protein>